<evidence type="ECO:0000313" key="1">
    <source>
        <dbReference type="EMBL" id="TMR29843.1"/>
    </source>
</evidence>
<name>A0A5S4GA65_9ACTN</name>
<dbReference type="AlphaFoldDB" id="A0A5S4GA65"/>
<dbReference type="EMBL" id="VCKZ01000365">
    <property type="protein sequence ID" value="TMR29843.1"/>
    <property type="molecule type" value="Genomic_DNA"/>
</dbReference>
<feature type="non-terminal residue" evidence="1">
    <location>
        <position position="96"/>
    </location>
</feature>
<dbReference type="RefSeq" id="WP_205719594.1">
    <property type="nucleotide sequence ID" value="NZ_VCKZ01000365.1"/>
</dbReference>
<gene>
    <name evidence="1" type="ORF">ETD96_34805</name>
</gene>
<evidence type="ECO:0000313" key="2">
    <source>
        <dbReference type="Proteomes" id="UP000305238"/>
    </source>
</evidence>
<dbReference type="Proteomes" id="UP000305238">
    <property type="component" value="Unassembled WGS sequence"/>
</dbReference>
<comment type="caution">
    <text evidence="1">The sequence shown here is derived from an EMBL/GenBank/DDBJ whole genome shotgun (WGS) entry which is preliminary data.</text>
</comment>
<reference evidence="1 2" key="1">
    <citation type="submission" date="2019-05" db="EMBL/GenBank/DDBJ databases">
        <title>Draft genome sequence of Actinomadura geliboluensis A8036.</title>
        <authorList>
            <person name="Saricaoglu S."/>
            <person name="Isik K."/>
        </authorList>
    </citation>
    <scope>NUCLEOTIDE SEQUENCE [LARGE SCALE GENOMIC DNA]</scope>
    <source>
        <strain evidence="1 2">A8036</strain>
    </source>
</reference>
<sequence>MSAGPARVAHLDLRDRDAAEAADLVAELLHTSQDLELLLVVDTAAAVVRHRAAFEALDTSRQVSRLLCLVAGRPPAAPAAPGADPAVLRLPSNIQR</sequence>
<keyword evidence="2" id="KW-1185">Reference proteome</keyword>
<protein>
    <recommendedName>
        <fullName evidence="3">STAS domain-containing protein</fullName>
    </recommendedName>
</protein>
<proteinExistence type="predicted"/>
<organism evidence="1 2">
    <name type="scientific">Actinomadura geliboluensis</name>
    <dbReference type="NCBI Taxonomy" id="882440"/>
    <lineage>
        <taxon>Bacteria</taxon>
        <taxon>Bacillati</taxon>
        <taxon>Actinomycetota</taxon>
        <taxon>Actinomycetes</taxon>
        <taxon>Streptosporangiales</taxon>
        <taxon>Thermomonosporaceae</taxon>
        <taxon>Actinomadura</taxon>
    </lineage>
</organism>
<accession>A0A5S4GA65</accession>
<evidence type="ECO:0008006" key="3">
    <source>
        <dbReference type="Google" id="ProtNLM"/>
    </source>
</evidence>